<dbReference type="Proteomes" id="UP000784294">
    <property type="component" value="Unassembled WGS sequence"/>
</dbReference>
<protein>
    <submittedName>
        <fullName evidence="1">Uncharacterized protein</fullName>
    </submittedName>
</protein>
<comment type="caution">
    <text evidence="1">The sequence shown here is derived from an EMBL/GenBank/DDBJ whole genome shotgun (WGS) entry which is preliminary data.</text>
</comment>
<sequence>MLHDVLETGRLLHCLLLPASLDQHARVEELTGMAKVCQQLLDHMGSLIVAWGADWRRQLSACQLLLPSHAKSATGSSADAICSLVTELKPASSVTGSDPIGLDASSPAAILAEVSC</sequence>
<organism evidence="1 2">
    <name type="scientific">Protopolystoma xenopodis</name>
    <dbReference type="NCBI Taxonomy" id="117903"/>
    <lineage>
        <taxon>Eukaryota</taxon>
        <taxon>Metazoa</taxon>
        <taxon>Spiralia</taxon>
        <taxon>Lophotrochozoa</taxon>
        <taxon>Platyhelminthes</taxon>
        <taxon>Monogenea</taxon>
        <taxon>Polyopisthocotylea</taxon>
        <taxon>Polystomatidea</taxon>
        <taxon>Polystomatidae</taxon>
        <taxon>Protopolystoma</taxon>
    </lineage>
</organism>
<accession>A0A448XKZ1</accession>
<dbReference type="EMBL" id="CAAALY010260217">
    <property type="protein sequence ID" value="VEL39139.1"/>
    <property type="molecule type" value="Genomic_DNA"/>
</dbReference>
<evidence type="ECO:0000313" key="1">
    <source>
        <dbReference type="EMBL" id="VEL39139.1"/>
    </source>
</evidence>
<gene>
    <name evidence="1" type="ORF">PXEA_LOCUS32579</name>
</gene>
<proteinExistence type="predicted"/>
<reference evidence="1" key="1">
    <citation type="submission" date="2018-11" db="EMBL/GenBank/DDBJ databases">
        <authorList>
            <consortium name="Pathogen Informatics"/>
        </authorList>
    </citation>
    <scope>NUCLEOTIDE SEQUENCE</scope>
</reference>
<keyword evidence="2" id="KW-1185">Reference proteome</keyword>
<dbReference type="AlphaFoldDB" id="A0A448XKZ1"/>
<name>A0A448XKZ1_9PLAT</name>
<evidence type="ECO:0000313" key="2">
    <source>
        <dbReference type="Proteomes" id="UP000784294"/>
    </source>
</evidence>